<organism evidence="8 9">
    <name type="scientific">Micromonospora eburnea</name>
    <dbReference type="NCBI Taxonomy" id="227316"/>
    <lineage>
        <taxon>Bacteria</taxon>
        <taxon>Bacillati</taxon>
        <taxon>Actinomycetota</taxon>
        <taxon>Actinomycetes</taxon>
        <taxon>Micromonosporales</taxon>
        <taxon>Micromonosporaceae</taxon>
        <taxon>Micromonospora</taxon>
    </lineage>
</organism>
<sequence>MAETFGQPKPTLILHFTHIDNLPGILKADRLFSDSSVGPQLATNVGAVEIKARRRERRVPCPPGGFVADYVPFYFAPRSPMMYRIMCDHRDGKPGRYPGGEDPLVYLVSSVERVHAAGLRWVASDGNCAVGLTTFSTELDELSALVDWPLLRAEVWKDIPDDMDRVRRRAAEFLVHREFPLDLLLGYVVRTTERQEQVRRVFRDAGMIEPYGRVRPGWYYGNPRGEVRR</sequence>
<comment type="similarity">
    <text evidence="6">Belongs to the DarT ADP-ribosyltransferase family.</text>
</comment>
<evidence type="ECO:0000256" key="1">
    <source>
        <dbReference type="ARBA" id="ARBA00022649"/>
    </source>
</evidence>
<dbReference type="PROSITE" id="PS52018">
    <property type="entry name" value="DART"/>
    <property type="match status" value="1"/>
</dbReference>
<evidence type="ECO:0000313" key="8">
    <source>
        <dbReference type="EMBL" id="SCL45480.1"/>
    </source>
</evidence>
<dbReference type="OrthoDB" id="9813972at2"/>
<feature type="active site" description="Proton acceptor" evidence="6">
    <location>
        <position position="54"/>
    </location>
</feature>
<dbReference type="GO" id="GO:0016757">
    <property type="term" value="F:glycosyltransferase activity"/>
    <property type="evidence" value="ECO:0007669"/>
    <property type="project" value="UniProtKB-UniRule"/>
</dbReference>
<dbReference type="RefSeq" id="WP_091114857.1">
    <property type="nucleotide sequence ID" value="NZ_FMHY01000002.1"/>
</dbReference>
<feature type="active site" evidence="6">
    <location>
        <position position="172"/>
    </location>
</feature>
<evidence type="ECO:0000313" key="9">
    <source>
        <dbReference type="Proteomes" id="UP000199696"/>
    </source>
</evidence>
<dbReference type="Pfam" id="PF14487">
    <property type="entry name" value="DarT"/>
    <property type="match status" value="1"/>
</dbReference>
<evidence type="ECO:0000256" key="6">
    <source>
        <dbReference type="PROSITE-ProRule" id="PRU01362"/>
    </source>
</evidence>
<protein>
    <recommendedName>
        <fullName evidence="7">DarT domain-containing protein</fullName>
    </recommendedName>
</protein>
<keyword evidence="5 6" id="KW-0238">DNA-binding</keyword>
<dbReference type="EMBL" id="FMHY01000002">
    <property type="protein sequence ID" value="SCL45480.1"/>
    <property type="molecule type" value="Genomic_DNA"/>
</dbReference>
<dbReference type="STRING" id="227316.GA0070604_0985"/>
<evidence type="ECO:0000256" key="2">
    <source>
        <dbReference type="ARBA" id="ARBA00022676"/>
    </source>
</evidence>
<dbReference type="Proteomes" id="UP000199696">
    <property type="component" value="Unassembled WGS sequence"/>
</dbReference>
<dbReference type="AlphaFoldDB" id="A0A1C6TUK7"/>
<reference evidence="9" key="1">
    <citation type="submission" date="2016-06" db="EMBL/GenBank/DDBJ databases">
        <authorList>
            <person name="Varghese N."/>
            <person name="Submissions Spin"/>
        </authorList>
    </citation>
    <scope>NUCLEOTIDE SEQUENCE [LARGE SCALE GENOMIC DNA]</scope>
    <source>
        <strain evidence="9">DSM 44814</strain>
    </source>
</reference>
<dbReference type="GO" id="GO:0003677">
    <property type="term" value="F:DNA binding"/>
    <property type="evidence" value="ECO:0007669"/>
    <property type="project" value="UniProtKB-UniRule"/>
</dbReference>
<keyword evidence="4 6" id="KW-0548">Nucleotidyltransferase</keyword>
<keyword evidence="3 6" id="KW-0808">Transferase</keyword>
<keyword evidence="2 6" id="KW-0328">Glycosyltransferase</keyword>
<proteinExistence type="inferred from homology"/>
<feature type="binding site" evidence="6">
    <location>
        <position position="24"/>
    </location>
    <ligand>
        <name>NAD(+)</name>
        <dbReference type="ChEBI" id="CHEBI:57540"/>
    </ligand>
</feature>
<keyword evidence="1 6" id="KW-1277">Toxin-antitoxin system</keyword>
<evidence type="ECO:0000256" key="3">
    <source>
        <dbReference type="ARBA" id="ARBA00022679"/>
    </source>
</evidence>
<name>A0A1C6TUK7_9ACTN</name>
<comment type="catalytic activity">
    <reaction evidence="6">
        <text>a thymidine in DNA + NAD(+) = an N-(ADP-alpha-D-ribosyl)-thymidine in DNA + nicotinamide + H(+)</text>
        <dbReference type="Rhea" id="RHEA:71651"/>
        <dbReference type="Rhea" id="RHEA-COMP:13556"/>
        <dbReference type="Rhea" id="RHEA-COMP:18051"/>
        <dbReference type="ChEBI" id="CHEBI:15378"/>
        <dbReference type="ChEBI" id="CHEBI:17154"/>
        <dbReference type="ChEBI" id="CHEBI:57540"/>
        <dbReference type="ChEBI" id="CHEBI:137386"/>
        <dbReference type="ChEBI" id="CHEBI:191199"/>
    </reaction>
</comment>
<dbReference type="InterPro" id="IPR029494">
    <property type="entry name" value="DarT"/>
</dbReference>
<keyword evidence="9" id="KW-1185">Reference proteome</keyword>
<accession>A0A1C6TUK7</accession>
<dbReference type="GO" id="GO:0016779">
    <property type="term" value="F:nucleotidyltransferase activity"/>
    <property type="evidence" value="ECO:0007669"/>
    <property type="project" value="UniProtKB-UniRule"/>
</dbReference>
<feature type="domain" description="DarT" evidence="7">
    <location>
        <begin position="11"/>
        <end position="220"/>
    </location>
</feature>
<evidence type="ECO:0000256" key="4">
    <source>
        <dbReference type="ARBA" id="ARBA00022695"/>
    </source>
</evidence>
<gene>
    <name evidence="8" type="ORF">GA0070604_0985</name>
</gene>
<comment type="caution">
    <text evidence="6">Lacks conserved residue(s) required for the propagation of feature annotation.</text>
</comment>
<feature type="binding site" evidence="6">
    <location>
        <position position="54"/>
    </location>
    <ligand>
        <name>NAD(+)</name>
        <dbReference type="ChEBI" id="CHEBI:57540"/>
    </ligand>
</feature>
<evidence type="ECO:0000259" key="7">
    <source>
        <dbReference type="PROSITE" id="PS52018"/>
    </source>
</evidence>
<feature type="binding site" evidence="6">
    <location>
        <begin position="15"/>
        <end position="17"/>
    </location>
    <ligand>
        <name>NAD(+)</name>
        <dbReference type="ChEBI" id="CHEBI:57540"/>
    </ligand>
</feature>
<evidence type="ECO:0000256" key="5">
    <source>
        <dbReference type="ARBA" id="ARBA00023125"/>
    </source>
</evidence>